<organism evidence="2 3">
    <name type="scientific">Stachybotrys chartarum (strain CBS 109288 / IBT 7711)</name>
    <name type="common">Toxic black mold</name>
    <name type="synonym">Stilbospora chartarum</name>
    <dbReference type="NCBI Taxonomy" id="1280523"/>
    <lineage>
        <taxon>Eukaryota</taxon>
        <taxon>Fungi</taxon>
        <taxon>Dikarya</taxon>
        <taxon>Ascomycota</taxon>
        <taxon>Pezizomycotina</taxon>
        <taxon>Sordariomycetes</taxon>
        <taxon>Hypocreomycetidae</taxon>
        <taxon>Hypocreales</taxon>
        <taxon>Stachybotryaceae</taxon>
        <taxon>Stachybotrys</taxon>
    </lineage>
</organism>
<feature type="region of interest" description="Disordered" evidence="1">
    <location>
        <begin position="1"/>
        <end position="35"/>
    </location>
</feature>
<evidence type="ECO:0000313" key="2">
    <source>
        <dbReference type="EMBL" id="KEY68532.1"/>
    </source>
</evidence>
<dbReference type="HOGENOM" id="CLU_650819_0_0_1"/>
<accession>A0A084ATA3</accession>
<dbReference type="AlphaFoldDB" id="A0A084ATA3"/>
<sequence>MEWFSKARTEPSAELRGGMRPITQANEPKTPRAAPAAAARGVSMRLTDFFPMLCHWWRLCAETCIRLPASAGGDGSHELPNVDVATEPIYQITPDAACQMQTVASNIKGSKQVSKVFPSKQSLNYGPATKSSTFQSSQPLFTTFKMKFSNILFMASLAFAAPQAAPGNGAIVARHAEAVVPRHVDVGVAPRHAGVAMKARHVEEAVVKTKARHAEPPVAPRQLSIIGQVVEIVETLAATLTLSVAVLQATITAILDTVGEIPAELITDLVDALTGILDAVLDAVTAILAVTTLGLGLVLELLSSLSTGDIADLTAALTSLTDALALLTSILETITTLPETVLSEVSGLLTSLTGAIADLLDVLTDILTAVTLVASILNLALGSLLDVIGGLGDVIGDLIDGLDLGGLLGGILDLLLGLTDIF</sequence>
<dbReference type="Proteomes" id="UP000028045">
    <property type="component" value="Unassembled WGS sequence"/>
</dbReference>
<proteinExistence type="predicted"/>
<evidence type="ECO:0000256" key="1">
    <source>
        <dbReference type="SAM" id="MobiDB-lite"/>
    </source>
</evidence>
<keyword evidence="3" id="KW-1185">Reference proteome</keyword>
<name>A0A084ATA3_STACB</name>
<protein>
    <submittedName>
        <fullName evidence="2">Uncharacterized protein</fullName>
    </submittedName>
</protein>
<feature type="compositionally biased region" description="Basic and acidic residues" evidence="1">
    <location>
        <begin position="1"/>
        <end position="13"/>
    </location>
</feature>
<reference evidence="2 3" key="1">
    <citation type="journal article" date="2014" name="BMC Genomics">
        <title>Comparative genome sequencing reveals chemotype-specific gene clusters in the toxigenic black mold Stachybotrys.</title>
        <authorList>
            <person name="Semeiks J."/>
            <person name="Borek D."/>
            <person name="Otwinowski Z."/>
            <person name="Grishin N.V."/>
        </authorList>
    </citation>
    <scope>NUCLEOTIDE SEQUENCE [LARGE SCALE GENOMIC DNA]</scope>
    <source>
        <strain evidence="3">CBS 109288 / IBT 7711</strain>
    </source>
</reference>
<evidence type="ECO:0000313" key="3">
    <source>
        <dbReference type="Proteomes" id="UP000028045"/>
    </source>
</evidence>
<gene>
    <name evidence="2" type="ORF">S7711_11318</name>
</gene>
<dbReference type="EMBL" id="KL648573">
    <property type="protein sequence ID" value="KEY68532.1"/>
    <property type="molecule type" value="Genomic_DNA"/>
</dbReference>